<dbReference type="EMBL" id="WBVQ01000003">
    <property type="protein sequence ID" value="KAB2815208.1"/>
    <property type="molecule type" value="Genomic_DNA"/>
</dbReference>
<evidence type="ECO:0000256" key="3">
    <source>
        <dbReference type="ARBA" id="ARBA00022679"/>
    </source>
</evidence>
<name>A0A6L3ZDA8_9FLAO</name>
<dbReference type="GO" id="GO:0008299">
    <property type="term" value="P:isoprenoid biosynthetic process"/>
    <property type="evidence" value="ECO:0007669"/>
    <property type="project" value="InterPro"/>
</dbReference>
<dbReference type="SFLD" id="SFLDS00005">
    <property type="entry name" value="Isoprenoid_Synthase_Type_I"/>
    <property type="match status" value="1"/>
</dbReference>
<evidence type="ECO:0000313" key="7">
    <source>
        <dbReference type="EMBL" id="KAB2815208.1"/>
    </source>
</evidence>
<evidence type="ECO:0000256" key="5">
    <source>
        <dbReference type="ARBA" id="ARBA00022842"/>
    </source>
</evidence>
<dbReference type="GO" id="GO:0046872">
    <property type="term" value="F:metal ion binding"/>
    <property type="evidence" value="ECO:0007669"/>
    <property type="project" value="UniProtKB-KW"/>
</dbReference>
<dbReference type="GO" id="GO:0004659">
    <property type="term" value="F:prenyltransferase activity"/>
    <property type="evidence" value="ECO:0007669"/>
    <property type="project" value="InterPro"/>
</dbReference>
<accession>A0A6L3ZDA8</accession>
<reference evidence="7 8" key="1">
    <citation type="submission" date="2019-10" db="EMBL/GenBank/DDBJ databases">
        <title>Genome sequence of Phaeocystidibacter marisrubri JCM30614 (type strain).</title>
        <authorList>
            <person name="Bowman J.P."/>
        </authorList>
    </citation>
    <scope>NUCLEOTIDE SEQUENCE [LARGE SCALE GENOMIC DNA]</scope>
    <source>
        <strain evidence="7 8">JCM 30614</strain>
    </source>
</reference>
<dbReference type="PROSITE" id="PS00723">
    <property type="entry name" value="POLYPRENYL_SYNTHASE_1"/>
    <property type="match status" value="1"/>
</dbReference>
<dbReference type="PANTHER" id="PTHR12001">
    <property type="entry name" value="GERANYLGERANYL PYROPHOSPHATE SYNTHASE"/>
    <property type="match status" value="1"/>
</dbReference>
<dbReference type="AlphaFoldDB" id="A0A6L3ZDA8"/>
<keyword evidence="3 6" id="KW-0808">Transferase</keyword>
<comment type="caution">
    <text evidence="7">The sequence shown here is derived from an EMBL/GenBank/DDBJ whole genome shotgun (WGS) entry which is preliminary data.</text>
</comment>
<dbReference type="PANTHER" id="PTHR12001:SF85">
    <property type="entry name" value="SHORT CHAIN ISOPRENYL DIPHOSPHATE SYNTHASE"/>
    <property type="match status" value="1"/>
</dbReference>
<comment type="similarity">
    <text evidence="2 6">Belongs to the FPP/GGPP synthase family.</text>
</comment>
<dbReference type="InterPro" id="IPR000092">
    <property type="entry name" value="Polyprenyl_synt"/>
</dbReference>
<dbReference type="OrthoDB" id="9805316at2"/>
<dbReference type="InterPro" id="IPR033749">
    <property type="entry name" value="Polyprenyl_synt_CS"/>
</dbReference>
<comment type="cofactor">
    <cofactor evidence="1">
        <name>Mg(2+)</name>
        <dbReference type="ChEBI" id="CHEBI:18420"/>
    </cofactor>
</comment>
<keyword evidence="8" id="KW-1185">Reference proteome</keyword>
<evidence type="ECO:0000256" key="1">
    <source>
        <dbReference type="ARBA" id="ARBA00001946"/>
    </source>
</evidence>
<dbReference type="CDD" id="cd00685">
    <property type="entry name" value="Trans_IPPS_HT"/>
    <property type="match status" value="1"/>
</dbReference>
<organism evidence="7 8">
    <name type="scientific">Phaeocystidibacter marisrubri</name>
    <dbReference type="NCBI Taxonomy" id="1577780"/>
    <lineage>
        <taxon>Bacteria</taxon>
        <taxon>Pseudomonadati</taxon>
        <taxon>Bacteroidota</taxon>
        <taxon>Flavobacteriia</taxon>
        <taxon>Flavobacteriales</taxon>
        <taxon>Phaeocystidibacteraceae</taxon>
        <taxon>Phaeocystidibacter</taxon>
    </lineage>
</organism>
<gene>
    <name evidence="7" type="ORF">F8C82_14020</name>
</gene>
<dbReference type="RefSeq" id="WP_151694243.1">
    <property type="nucleotide sequence ID" value="NZ_BMGX01000001.1"/>
</dbReference>
<proteinExistence type="inferred from homology"/>
<dbReference type="SUPFAM" id="SSF48576">
    <property type="entry name" value="Terpenoid synthases"/>
    <property type="match status" value="1"/>
</dbReference>
<evidence type="ECO:0000256" key="2">
    <source>
        <dbReference type="ARBA" id="ARBA00006706"/>
    </source>
</evidence>
<dbReference type="InterPro" id="IPR008949">
    <property type="entry name" value="Isoprenoid_synthase_dom_sf"/>
</dbReference>
<keyword evidence="4" id="KW-0479">Metal-binding</keyword>
<evidence type="ECO:0000256" key="4">
    <source>
        <dbReference type="ARBA" id="ARBA00022723"/>
    </source>
</evidence>
<dbReference type="Proteomes" id="UP000484164">
    <property type="component" value="Unassembled WGS sequence"/>
</dbReference>
<evidence type="ECO:0000256" key="6">
    <source>
        <dbReference type="RuleBase" id="RU004466"/>
    </source>
</evidence>
<keyword evidence="5" id="KW-0460">Magnesium</keyword>
<protein>
    <submittedName>
        <fullName evidence="7">Polyprenyl synthetase family protein</fullName>
    </submittedName>
</protein>
<evidence type="ECO:0000313" key="8">
    <source>
        <dbReference type="Proteomes" id="UP000484164"/>
    </source>
</evidence>
<dbReference type="Gene3D" id="1.10.600.10">
    <property type="entry name" value="Farnesyl Diphosphate Synthase"/>
    <property type="match status" value="1"/>
</dbReference>
<dbReference type="SFLD" id="SFLDG01017">
    <property type="entry name" value="Polyprenyl_Transferase_Like"/>
    <property type="match status" value="1"/>
</dbReference>
<dbReference type="Pfam" id="PF00348">
    <property type="entry name" value="polyprenyl_synt"/>
    <property type="match status" value="1"/>
</dbReference>
<sequence length="323" mass="36774">MRDLTQLQELFIKAISEKNFGEEPKNLYEPFHYILNLGGKRLRPVLALLACESFGTKAEEAMDAAMGIELLHNFSLIHDDIMDNAPLRRGRQTVHEKWNLSVGILSGDAMLGASFRYISMVDDRIFRKVFDVFSRTVLEICEGQQWDMDFELRMDVTEAEYIRMIQYKTSVLLGASLEIGALIGGADEVGAEQSYQFGLNLGTSFQIKDDLLDAFGDPEKVGKQVGGDILSNKKTILLIHALRHATGEDRDELLAWLKEDHLPAEKVKAVMEIYQRVGSVRYAEERMESYYRKALNALDECSQHGANITELKNFAEYLYHRDH</sequence>
<dbReference type="PROSITE" id="PS00444">
    <property type="entry name" value="POLYPRENYL_SYNTHASE_2"/>
    <property type="match status" value="1"/>
</dbReference>